<gene>
    <name evidence="7" type="ORF">GYA27_04035</name>
</gene>
<evidence type="ECO:0000256" key="1">
    <source>
        <dbReference type="ARBA" id="ARBA00004167"/>
    </source>
</evidence>
<evidence type="ECO:0000256" key="3">
    <source>
        <dbReference type="ARBA" id="ARBA00022692"/>
    </source>
</evidence>
<evidence type="ECO:0000256" key="2">
    <source>
        <dbReference type="ARBA" id="ARBA00022481"/>
    </source>
</evidence>
<name>A0A7X9HHF5_UNCKA</name>
<reference evidence="7 8" key="1">
    <citation type="journal article" date="2020" name="Biotechnol. Biofuels">
        <title>New insights from the biogas microbiome by comprehensive genome-resolved metagenomics of nearly 1600 species originating from multiple anaerobic digesters.</title>
        <authorList>
            <person name="Campanaro S."/>
            <person name="Treu L."/>
            <person name="Rodriguez-R L.M."/>
            <person name="Kovalovszki A."/>
            <person name="Ziels R.M."/>
            <person name="Maus I."/>
            <person name="Zhu X."/>
            <person name="Kougias P.G."/>
            <person name="Basile A."/>
            <person name="Luo G."/>
            <person name="Schluter A."/>
            <person name="Konstantinidis K.T."/>
            <person name="Angelidaki I."/>
        </authorList>
    </citation>
    <scope>NUCLEOTIDE SEQUENCE [LARGE SCALE GENOMIC DNA]</scope>
    <source>
        <strain evidence="7">AS27yjCOA_165</strain>
    </source>
</reference>
<dbReference type="PRINTS" id="PR00885">
    <property type="entry name" value="BCTERIALGSPH"/>
</dbReference>
<dbReference type="Gene3D" id="3.30.700.10">
    <property type="entry name" value="Glycoprotein, Type 4 Pilin"/>
    <property type="match status" value="1"/>
</dbReference>
<dbReference type="PROSITE" id="PS00409">
    <property type="entry name" value="PROKAR_NTER_METHYL"/>
    <property type="match status" value="1"/>
</dbReference>
<protein>
    <submittedName>
        <fullName evidence="7">Prepilin-type N-terminal cleavage/methylation domain-containing protein</fullName>
    </submittedName>
</protein>
<evidence type="ECO:0000256" key="5">
    <source>
        <dbReference type="ARBA" id="ARBA00023136"/>
    </source>
</evidence>
<dbReference type="GO" id="GO:0015627">
    <property type="term" value="C:type II protein secretion system complex"/>
    <property type="evidence" value="ECO:0007669"/>
    <property type="project" value="InterPro"/>
</dbReference>
<accession>A0A7X9HHF5</accession>
<evidence type="ECO:0000313" key="8">
    <source>
        <dbReference type="Proteomes" id="UP000526033"/>
    </source>
</evidence>
<dbReference type="AlphaFoldDB" id="A0A7X9HHF5"/>
<proteinExistence type="predicted"/>
<sequence length="208" mass="21995">MISKKHSLSQRGFTLVELLIVIVIIGILAGVVIGVLNPIQQQNRARDAGLRANLDKMALSTKSLYASSPRTINRSPTTAEFIGGIANGAAGVGAGAVDCLAGANANSTTANVTCHFQLTGVNAPSGTGIGCGDLYRNTGNNQCNFVYYRTPDTFRLEVRGFATPFRTFIYDYVEDPNTGNVTEGFWNCAAAQAVDAALDAAECVRLNN</sequence>
<keyword evidence="5 6" id="KW-0472">Membrane</keyword>
<evidence type="ECO:0000256" key="6">
    <source>
        <dbReference type="SAM" id="Phobius"/>
    </source>
</evidence>
<comment type="caution">
    <text evidence="7">The sequence shown here is derived from an EMBL/GenBank/DDBJ whole genome shotgun (WGS) entry which is preliminary data.</text>
</comment>
<feature type="transmembrane region" description="Helical" evidence="6">
    <location>
        <begin position="12"/>
        <end position="36"/>
    </location>
</feature>
<dbReference type="EMBL" id="JAAZNL010000050">
    <property type="protein sequence ID" value="NMB70341.1"/>
    <property type="molecule type" value="Genomic_DNA"/>
</dbReference>
<dbReference type="InterPro" id="IPR002416">
    <property type="entry name" value="T2SS_protein-GspH"/>
</dbReference>
<organism evidence="7 8">
    <name type="scientific">candidate division WWE3 bacterium</name>
    <dbReference type="NCBI Taxonomy" id="2053526"/>
    <lineage>
        <taxon>Bacteria</taxon>
        <taxon>Katanobacteria</taxon>
    </lineage>
</organism>
<dbReference type="SUPFAM" id="SSF54523">
    <property type="entry name" value="Pili subunits"/>
    <property type="match status" value="1"/>
</dbReference>
<dbReference type="Proteomes" id="UP000526033">
    <property type="component" value="Unassembled WGS sequence"/>
</dbReference>
<keyword evidence="4 6" id="KW-1133">Transmembrane helix</keyword>
<dbReference type="GO" id="GO:0016020">
    <property type="term" value="C:membrane"/>
    <property type="evidence" value="ECO:0007669"/>
    <property type="project" value="UniProtKB-SubCell"/>
</dbReference>
<evidence type="ECO:0000256" key="4">
    <source>
        <dbReference type="ARBA" id="ARBA00022989"/>
    </source>
</evidence>
<dbReference type="Pfam" id="PF07963">
    <property type="entry name" value="N_methyl"/>
    <property type="match status" value="1"/>
</dbReference>
<dbReference type="NCBIfam" id="TIGR02532">
    <property type="entry name" value="IV_pilin_GFxxxE"/>
    <property type="match status" value="1"/>
</dbReference>
<comment type="subcellular location">
    <subcellularLocation>
        <location evidence="1">Membrane</location>
        <topology evidence="1">Single-pass membrane protein</topology>
    </subcellularLocation>
</comment>
<dbReference type="InterPro" id="IPR012902">
    <property type="entry name" value="N_methyl_site"/>
</dbReference>
<keyword evidence="2" id="KW-0488">Methylation</keyword>
<evidence type="ECO:0000313" key="7">
    <source>
        <dbReference type="EMBL" id="NMB70341.1"/>
    </source>
</evidence>
<dbReference type="InterPro" id="IPR045584">
    <property type="entry name" value="Pilin-like"/>
</dbReference>
<dbReference type="GO" id="GO:0015628">
    <property type="term" value="P:protein secretion by the type II secretion system"/>
    <property type="evidence" value="ECO:0007669"/>
    <property type="project" value="InterPro"/>
</dbReference>
<keyword evidence="3 6" id="KW-0812">Transmembrane</keyword>